<accession>A0ABV8PWZ7</accession>
<dbReference type="EMBL" id="JBHSDC010000008">
    <property type="protein sequence ID" value="MFC4231509.1"/>
    <property type="molecule type" value="Genomic_DNA"/>
</dbReference>
<proteinExistence type="predicted"/>
<organism evidence="2 3">
    <name type="scientific">Parasediminibacterium paludis</name>
    <dbReference type="NCBI Taxonomy" id="908966"/>
    <lineage>
        <taxon>Bacteria</taxon>
        <taxon>Pseudomonadati</taxon>
        <taxon>Bacteroidota</taxon>
        <taxon>Chitinophagia</taxon>
        <taxon>Chitinophagales</taxon>
        <taxon>Chitinophagaceae</taxon>
        <taxon>Parasediminibacterium</taxon>
    </lineage>
</organism>
<dbReference type="InterPro" id="IPR003646">
    <property type="entry name" value="SH3-like_bac-type"/>
</dbReference>
<feature type="domain" description="SH3b" evidence="1">
    <location>
        <begin position="64"/>
        <end position="121"/>
    </location>
</feature>
<dbReference type="Gene3D" id="2.30.30.40">
    <property type="entry name" value="SH3 Domains"/>
    <property type="match status" value="1"/>
</dbReference>
<evidence type="ECO:0000313" key="3">
    <source>
        <dbReference type="Proteomes" id="UP001595906"/>
    </source>
</evidence>
<comment type="caution">
    <text evidence="2">The sequence shown here is derived from an EMBL/GenBank/DDBJ whole genome shotgun (WGS) entry which is preliminary data.</text>
</comment>
<dbReference type="Pfam" id="PF08239">
    <property type="entry name" value="SH3_3"/>
    <property type="match status" value="1"/>
</dbReference>
<protein>
    <submittedName>
        <fullName evidence="2">SH3 domain-containing protein</fullName>
    </submittedName>
</protein>
<gene>
    <name evidence="2" type="ORF">ACFOW1_06395</name>
</gene>
<name>A0ABV8PWZ7_9BACT</name>
<dbReference type="Proteomes" id="UP001595906">
    <property type="component" value="Unassembled WGS sequence"/>
</dbReference>
<reference evidence="3" key="1">
    <citation type="journal article" date="2019" name="Int. J. Syst. Evol. Microbiol.">
        <title>The Global Catalogue of Microorganisms (GCM) 10K type strain sequencing project: providing services to taxonomists for standard genome sequencing and annotation.</title>
        <authorList>
            <consortium name="The Broad Institute Genomics Platform"/>
            <consortium name="The Broad Institute Genome Sequencing Center for Infectious Disease"/>
            <person name="Wu L."/>
            <person name="Ma J."/>
        </authorList>
    </citation>
    <scope>NUCLEOTIDE SEQUENCE [LARGE SCALE GENOMIC DNA]</scope>
    <source>
        <strain evidence="3">CECT 8010</strain>
    </source>
</reference>
<sequence>MIYSKTGSKIKHSIVVKDVEANYILATDKFIVDYYLSNFENIKYTTFDVSRNTSTILTTLTATDFRKNPSSQAILIKKLPKGSELQYLDRSPQQDSLLVGKERWIWLKVRDNKKQEGWIWGHPSIVKEYY</sequence>
<evidence type="ECO:0000313" key="2">
    <source>
        <dbReference type="EMBL" id="MFC4231509.1"/>
    </source>
</evidence>
<dbReference type="RefSeq" id="WP_379013009.1">
    <property type="nucleotide sequence ID" value="NZ_JBHSDC010000008.1"/>
</dbReference>
<keyword evidence="3" id="KW-1185">Reference proteome</keyword>
<evidence type="ECO:0000259" key="1">
    <source>
        <dbReference type="Pfam" id="PF08239"/>
    </source>
</evidence>